<reference evidence="1 2" key="1">
    <citation type="submission" date="2019-07" db="EMBL/GenBank/DDBJ databases">
        <title>Whole genome shotgun sequence of Brevifollis gellanilyticus NBRC 108608.</title>
        <authorList>
            <person name="Hosoyama A."/>
            <person name="Uohara A."/>
            <person name="Ohji S."/>
            <person name="Ichikawa N."/>
        </authorList>
    </citation>
    <scope>NUCLEOTIDE SEQUENCE [LARGE SCALE GENOMIC DNA]</scope>
    <source>
        <strain evidence="1 2">NBRC 108608</strain>
    </source>
</reference>
<dbReference type="AlphaFoldDB" id="A0A512MCW5"/>
<sequence length="76" mass="8409">MKDAVYKLTELTGTSSVSMEDAVTKALQCAYESVKTLSWFQVVETRGSIKDGAVDHWQVTLKVGFKVDEVELPSPE</sequence>
<dbReference type="Pfam" id="PF07311">
    <property type="entry name" value="Dodecin"/>
    <property type="match status" value="1"/>
</dbReference>
<dbReference type="InterPro" id="IPR025543">
    <property type="entry name" value="Dodecin-like"/>
</dbReference>
<keyword evidence="2" id="KW-1185">Reference proteome</keyword>
<dbReference type="RefSeq" id="WP_146852586.1">
    <property type="nucleotide sequence ID" value="NZ_BKAG01000031.1"/>
</dbReference>
<accession>A0A512MCW5</accession>
<dbReference type="InterPro" id="IPR036694">
    <property type="entry name" value="Dodecin-like_sf"/>
</dbReference>
<dbReference type="EMBL" id="BKAG01000031">
    <property type="protein sequence ID" value="GEP44542.1"/>
    <property type="molecule type" value="Genomic_DNA"/>
</dbReference>
<comment type="caution">
    <text evidence="1">The sequence shown here is derived from an EMBL/GenBank/DDBJ whole genome shotgun (WGS) entry which is preliminary data.</text>
</comment>
<evidence type="ECO:0008006" key="3">
    <source>
        <dbReference type="Google" id="ProtNLM"/>
    </source>
</evidence>
<dbReference type="Proteomes" id="UP000321577">
    <property type="component" value="Unassembled WGS sequence"/>
</dbReference>
<evidence type="ECO:0000313" key="2">
    <source>
        <dbReference type="Proteomes" id="UP000321577"/>
    </source>
</evidence>
<organism evidence="1 2">
    <name type="scientific">Brevifollis gellanilyticus</name>
    <dbReference type="NCBI Taxonomy" id="748831"/>
    <lineage>
        <taxon>Bacteria</taxon>
        <taxon>Pseudomonadati</taxon>
        <taxon>Verrucomicrobiota</taxon>
        <taxon>Verrucomicrobiia</taxon>
        <taxon>Verrucomicrobiales</taxon>
        <taxon>Verrucomicrobiaceae</taxon>
    </lineage>
</organism>
<evidence type="ECO:0000313" key="1">
    <source>
        <dbReference type="EMBL" id="GEP44542.1"/>
    </source>
</evidence>
<name>A0A512MCW5_9BACT</name>
<dbReference type="InterPro" id="IPR050049">
    <property type="entry name" value="Dodecin_bact"/>
</dbReference>
<protein>
    <recommendedName>
        <fullName evidence="3">Dodecin</fullName>
    </recommendedName>
</protein>
<dbReference type="Gene3D" id="3.30.1660.10">
    <property type="entry name" value="Flavin-binding protein dodecin"/>
    <property type="match status" value="1"/>
</dbReference>
<dbReference type="SUPFAM" id="SSF89807">
    <property type="entry name" value="Dodecin-like"/>
    <property type="match status" value="1"/>
</dbReference>
<gene>
    <name evidence="1" type="ORF">BGE01nite_38330</name>
</gene>
<proteinExistence type="predicted"/>
<dbReference type="NCBIfam" id="NF043052">
    <property type="entry name" value="DodecBact"/>
    <property type="match status" value="1"/>
</dbReference>
<dbReference type="PANTHER" id="PTHR39324:SF1">
    <property type="entry name" value="CALCIUM DODECIN"/>
    <property type="match status" value="1"/>
</dbReference>
<dbReference type="OrthoDB" id="9805889at2"/>
<dbReference type="PANTHER" id="PTHR39324">
    <property type="entry name" value="CALCIUM DODECIN"/>
    <property type="match status" value="1"/>
</dbReference>
<dbReference type="InterPro" id="IPR009923">
    <property type="entry name" value="Dodecin"/>
</dbReference>